<evidence type="ECO:0000313" key="3">
    <source>
        <dbReference type="Proteomes" id="UP000076532"/>
    </source>
</evidence>
<dbReference type="InterPro" id="IPR046528">
    <property type="entry name" value="DUF6593"/>
</dbReference>
<proteinExistence type="predicted"/>
<sequence length="191" mass="21755">MRPSPLPYLLEDRSAIPTASDFDDIYDRLFLRIAEASRDAECAMTMIYDMGRRSARKRDSRHYERPPSAVLEFGTDGALGHVRLMHPPALLSLPMNQYLRKTAIWGGSTSRRFRGSDGREYRWSHRTVDGQEWTCVNGENHLVAHYNLKPPGAPSYQVSGNVLTIYELYGHLAVELLASLTIMRHIAEHNL</sequence>
<organism evidence="2 3">
    <name type="scientific">Athelia psychrophila</name>
    <dbReference type="NCBI Taxonomy" id="1759441"/>
    <lineage>
        <taxon>Eukaryota</taxon>
        <taxon>Fungi</taxon>
        <taxon>Dikarya</taxon>
        <taxon>Basidiomycota</taxon>
        <taxon>Agaricomycotina</taxon>
        <taxon>Agaricomycetes</taxon>
        <taxon>Agaricomycetidae</taxon>
        <taxon>Atheliales</taxon>
        <taxon>Atheliaceae</taxon>
        <taxon>Athelia</taxon>
    </lineage>
</organism>
<dbReference type="Proteomes" id="UP000076532">
    <property type="component" value="Unassembled WGS sequence"/>
</dbReference>
<dbReference type="AlphaFoldDB" id="A0A166KJH0"/>
<feature type="domain" description="DUF6593" evidence="1">
    <location>
        <begin position="92"/>
        <end position="185"/>
    </location>
</feature>
<accession>A0A166KJH0</accession>
<reference evidence="2 3" key="1">
    <citation type="journal article" date="2016" name="Mol. Biol. Evol.">
        <title>Comparative Genomics of Early-Diverging Mushroom-Forming Fungi Provides Insights into the Origins of Lignocellulose Decay Capabilities.</title>
        <authorList>
            <person name="Nagy L.G."/>
            <person name="Riley R."/>
            <person name="Tritt A."/>
            <person name="Adam C."/>
            <person name="Daum C."/>
            <person name="Floudas D."/>
            <person name="Sun H."/>
            <person name="Yadav J.S."/>
            <person name="Pangilinan J."/>
            <person name="Larsson K.H."/>
            <person name="Matsuura K."/>
            <person name="Barry K."/>
            <person name="Labutti K."/>
            <person name="Kuo R."/>
            <person name="Ohm R.A."/>
            <person name="Bhattacharya S.S."/>
            <person name="Shirouzu T."/>
            <person name="Yoshinaga Y."/>
            <person name="Martin F.M."/>
            <person name="Grigoriev I.V."/>
            <person name="Hibbett D.S."/>
        </authorList>
    </citation>
    <scope>NUCLEOTIDE SEQUENCE [LARGE SCALE GENOMIC DNA]</scope>
    <source>
        <strain evidence="2 3">CBS 109695</strain>
    </source>
</reference>
<gene>
    <name evidence="2" type="ORF">FIBSPDRAFT_910632</name>
</gene>
<keyword evidence="3" id="KW-1185">Reference proteome</keyword>
<dbReference type="OrthoDB" id="2910790at2759"/>
<evidence type="ECO:0000259" key="1">
    <source>
        <dbReference type="Pfam" id="PF20236"/>
    </source>
</evidence>
<evidence type="ECO:0000313" key="2">
    <source>
        <dbReference type="EMBL" id="KZP21969.1"/>
    </source>
</evidence>
<protein>
    <recommendedName>
        <fullName evidence="1">DUF6593 domain-containing protein</fullName>
    </recommendedName>
</protein>
<name>A0A166KJH0_9AGAM</name>
<dbReference type="EMBL" id="KV417543">
    <property type="protein sequence ID" value="KZP21969.1"/>
    <property type="molecule type" value="Genomic_DNA"/>
</dbReference>
<dbReference type="Pfam" id="PF20236">
    <property type="entry name" value="DUF6593"/>
    <property type="match status" value="1"/>
</dbReference>